<feature type="transmembrane region" description="Helical" evidence="9">
    <location>
        <begin position="82"/>
        <end position="103"/>
    </location>
</feature>
<dbReference type="Pfam" id="PF04143">
    <property type="entry name" value="Sulf_transp"/>
    <property type="match status" value="1"/>
</dbReference>
<feature type="transmembrane region" description="Helical" evidence="9">
    <location>
        <begin position="266"/>
        <end position="289"/>
    </location>
</feature>
<evidence type="ECO:0000256" key="1">
    <source>
        <dbReference type="ARBA" id="ARBA00004429"/>
    </source>
</evidence>
<gene>
    <name evidence="10" type="ORF">GSUB_00190</name>
</gene>
<feature type="transmembrane region" description="Helical" evidence="9">
    <location>
        <begin position="193"/>
        <end position="216"/>
    </location>
</feature>
<feature type="transmembrane region" description="Helical" evidence="9">
    <location>
        <begin position="301"/>
        <end position="320"/>
    </location>
</feature>
<evidence type="ECO:0000256" key="6">
    <source>
        <dbReference type="ARBA" id="ARBA00022989"/>
    </source>
</evidence>
<name>A0A0B5FUH4_9BACT</name>
<keyword evidence="2" id="KW-0813">Transport</keyword>
<evidence type="ECO:0000313" key="10">
    <source>
        <dbReference type="EMBL" id="AJF07830.1"/>
    </source>
</evidence>
<dbReference type="EMBL" id="CP010311">
    <property type="protein sequence ID" value="AJF07830.1"/>
    <property type="molecule type" value="Genomic_DNA"/>
</dbReference>
<keyword evidence="7 9" id="KW-0472">Membrane</keyword>
<feature type="transmembrane region" description="Helical" evidence="9">
    <location>
        <begin position="152"/>
        <end position="173"/>
    </location>
</feature>
<keyword evidence="4" id="KW-0997">Cell inner membrane</keyword>
<protein>
    <submittedName>
        <fullName evidence="10">Uncharacterized protein</fullName>
    </submittedName>
</protein>
<feature type="transmembrane region" description="Helical" evidence="9">
    <location>
        <begin position="340"/>
        <end position="362"/>
    </location>
</feature>
<sequence>MWSWFFFYLGLGMIIGTALYRSDFCMAGILRDVFLFKDYERLRHLFLAVILTLLFFTLLRTFDLAPANNFSAGHKSFLLGSVGGVVFGFGMVLAGGCVFGTLYKMAAGNLTYLLAFVGLVAGSLLYAELHPWLRSIPANEPWHGELNLLEQWPGFVGASSWILVGILLVLFIWWRRQGKWTVAAAPEGYMQPWLTAVLLAAANLAAYAVSGLPVSISTMYAKLGAWLESLVAPVHVATLDYFSRPSFVVDIGSATFPVGGGPQLDFYAFTEGGLMLGVLAGAFLNALWLKEFRLSGWPPPRQAASALVGGVFMALGARMGNGCNIKHLLGGVPLLSLHSMLFVCGMLLGAWLGAQVLPRIILR</sequence>
<evidence type="ECO:0000256" key="3">
    <source>
        <dbReference type="ARBA" id="ARBA00022475"/>
    </source>
</evidence>
<evidence type="ECO:0000256" key="4">
    <source>
        <dbReference type="ARBA" id="ARBA00022519"/>
    </source>
</evidence>
<dbReference type="GO" id="GO:0005886">
    <property type="term" value="C:plasma membrane"/>
    <property type="evidence" value="ECO:0007669"/>
    <property type="project" value="UniProtKB-SubCell"/>
</dbReference>
<dbReference type="PANTHER" id="PTHR30574">
    <property type="entry name" value="INNER MEMBRANE PROTEIN YEDE"/>
    <property type="match status" value="1"/>
</dbReference>
<dbReference type="AlphaFoldDB" id="A0A0B5FUH4"/>
<dbReference type="HOGENOM" id="CLU_050656_1_1_7"/>
<dbReference type="KEGG" id="gsb:GSUB_00190"/>
<keyword evidence="6 9" id="KW-1133">Transmembrane helix</keyword>
<proteinExistence type="inferred from homology"/>
<comment type="subcellular location">
    <subcellularLocation>
        <location evidence="1">Cell inner membrane</location>
        <topology evidence="1">Multi-pass membrane protein</topology>
    </subcellularLocation>
</comment>
<dbReference type="PANTHER" id="PTHR30574:SF1">
    <property type="entry name" value="SULPHUR TRANSPORT DOMAIN-CONTAINING PROTEIN"/>
    <property type="match status" value="1"/>
</dbReference>
<keyword evidence="3" id="KW-1003">Cell membrane</keyword>
<reference evidence="10 11" key="1">
    <citation type="journal article" date="2015" name="Genome Announc.">
        <title>Genomes of Geoalkalibacter ferrihydriticus Z-0531T and Geoalkalibacter subterraneus Red1T, Two Haloalkaliphilic Metal-Reducing Deltaproteobacteria.</title>
        <authorList>
            <person name="Badalamenti J.P."/>
            <person name="Krajmalnik-Brown R."/>
            <person name="Torres C.I."/>
            <person name="Bond D.R."/>
        </authorList>
    </citation>
    <scope>NUCLEOTIDE SEQUENCE [LARGE SCALE GENOMIC DNA]</scope>
    <source>
        <strain evidence="10 11">Red1</strain>
    </source>
</reference>
<organism evidence="10 11">
    <name type="scientific">Geoalkalibacter subterraneus</name>
    <dbReference type="NCBI Taxonomy" id="483547"/>
    <lineage>
        <taxon>Bacteria</taxon>
        <taxon>Pseudomonadati</taxon>
        <taxon>Thermodesulfobacteriota</taxon>
        <taxon>Desulfuromonadia</taxon>
        <taxon>Desulfuromonadales</taxon>
        <taxon>Geoalkalibacteraceae</taxon>
        <taxon>Geoalkalibacter</taxon>
    </lineage>
</organism>
<evidence type="ECO:0000256" key="5">
    <source>
        <dbReference type="ARBA" id="ARBA00022692"/>
    </source>
</evidence>
<evidence type="ECO:0000313" key="11">
    <source>
        <dbReference type="Proteomes" id="UP000035036"/>
    </source>
</evidence>
<accession>A0A0B5FUH4</accession>
<evidence type="ECO:0000256" key="2">
    <source>
        <dbReference type="ARBA" id="ARBA00022448"/>
    </source>
</evidence>
<feature type="transmembrane region" description="Helical" evidence="9">
    <location>
        <begin position="110"/>
        <end position="132"/>
    </location>
</feature>
<dbReference type="Proteomes" id="UP000035036">
    <property type="component" value="Chromosome"/>
</dbReference>
<keyword evidence="11" id="KW-1185">Reference proteome</keyword>
<feature type="transmembrane region" description="Helical" evidence="9">
    <location>
        <begin position="6"/>
        <end position="30"/>
    </location>
</feature>
<dbReference type="STRING" id="483547.GSUB_00190"/>
<comment type="similarity">
    <text evidence="8">Belongs to the TsuA/YedE (TC 9.B.102) family.</text>
</comment>
<evidence type="ECO:0000256" key="7">
    <source>
        <dbReference type="ARBA" id="ARBA00023136"/>
    </source>
</evidence>
<feature type="transmembrane region" description="Helical" evidence="9">
    <location>
        <begin position="42"/>
        <end position="62"/>
    </location>
</feature>
<keyword evidence="5 9" id="KW-0812">Transmembrane</keyword>
<evidence type="ECO:0000256" key="8">
    <source>
        <dbReference type="ARBA" id="ARBA00035655"/>
    </source>
</evidence>
<evidence type="ECO:0000256" key="9">
    <source>
        <dbReference type="SAM" id="Phobius"/>
    </source>
</evidence>
<dbReference type="InterPro" id="IPR007272">
    <property type="entry name" value="Sulf_transp_TsuA/YedE"/>
</dbReference>